<protein>
    <submittedName>
        <fullName evidence="14">MYOI-like protein</fullName>
    </submittedName>
</protein>
<dbReference type="InterPro" id="IPR014352">
    <property type="entry name" value="FERM/acyl-CoA-bd_prot_sf"/>
</dbReference>
<dbReference type="Pfam" id="PF00063">
    <property type="entry name" value="Myosin_head"/>
    <property type="match status" value="2"/>
</dbReference>
<feature type="domain" description="FERM" evidence="10">
    <location>
        <begin position="1252"/>
        <end position="1571"/>
    </location>
</feature>
<dbReference type="SMART" id="SM00139">
    <property type="entry name" value="MyTH4"/>
    <property type="match status" value="2"/>
</dbReference>
<evidence type="ECO:0000259" key="12">
    <source>
        <dbReference type="PROSITE" id="PS51016"/>
    </source>
</evidence>
<feature type="domain" description="MyTH4" evidence="12">
    <location>
        <begin position="1654"/>
        <end position="1812"/>
    </location>
</feature>
<gene>
    <name evidence="14" type="ORF">MAR_000693</name>
</gene>
<evidence type="ECO:0000313" key="14">
    <source>
        <dbReference type="EMBL" id="WAR18855.1"/>
    </source>
</evidence>
<dbReference type="InterPro" id="IPR027417">
    <property type="entry name" value="P-loop_NTPase"/>
</dbReference>
<dbReference type="SUPFAM" id="SSF54236">
    <property type="entry name" value="Ubiquitin-like"/>
    <property type="match status" value="1"/>
</dbReference>
<dbReference type="Gene3D" id="1.20.5.4820">
    <property type="match status" value="1"/>
</dbReference>
<keyword evidence="5 8" id="KW-0067">ATP-binding</keyword>
<evidence type="ECO:0000256" key="5">
    <source>
        <dbReference type="ARBA" id="ARBA00022840"/>
    </source>
</evidence>
<dbReference type="Gene3D" id="3.10.20.90">
    <property type="entry name" value="Phosphatidylinositol 3-kinase Catalytic Subunit, Chain A, domain 1"/>
    <property type="match status" value="1"/>
</dbReference>
<dbReference type="Proteomes" id="UP001164746">
    <property type="component" value="Chromosome 11"/>
</dbReference>
<evidence type="ECO:0000256" key="6">
    <source>
        <dbReference type="ARBA" id="ARBA00023123"/>
    </source>
</evidence>
<dbReference type="Gene3D" id="1.25.40.530">
    <property type="entry name" value="MyTH4 domain"/>
    <property type="match status" value="2"/>
</dbReference>
<comment type="subcellular location">
    <subcellularLocation>
        <location evidence="1">Cytoplasm</location>
    </subcellularLocation>
</comment>
<keyword evidence="8" id="KW-0009">Actin-binding</keyword>
<dbReference type="Gene3D" id="1.20.58.530">
    <property type="match status" value="1"/>
</dbReference>
<dbReference type="SUPFAM" id="SSF52540">
    <property type="entry name" value="P-loop containing nucleoside triphosphate hydrolases"/>
    <property type="match status" value="1"/>
</dbReference>
<evidence type="ECO:0000259" key="10">
    <source>
        <dbReference type="PROSITE" id="PS50057"/>
    </source>
</evidence>
<dbReference type="SUPFAM" id="SSF47031">
    <property type="entry name" value="Second domain of FERM"/>
    <property type="match status" value="2"/>
</dbReference>
<dbReference type="InterPro" id="IPR000299">
    <property type="entry name" value="FERM_domain"/>
</dbReference>
<dbReference type="PROSITE" id="PS51456">
    <property type="entry name" value="MYOSIN_MOTOR"/>
    <property type="match status" value="1"/>
</dbReference>
<evidence type="ECO:0000256" key="7">
    <source>
        <dbReference type="ARBA" id="ARBA00023175"/>
    </source>
</evidence>
<dbReference type="PROSITE" id="PS50200">
    <property type="entry name" value="RA"/>
    <property type="match status" value="1"/>
</dbReference>
<sequence>MASVMGRPEMSSRGCRPSDGVPDMIVISNIDENGINENLRTRYRKDQIYENVEVFSGKKLSSMEPHIFAITEAAFQRLNDNNNTNTDERTNQSCIISGESGAGKTENTKFIMQYLCSVTNHTSFWVEQQILEANTILEAFGNAKTVRNDNSSRFGKFVQVCFDNSCQIKGCIVQDYLLEQSRITFQSANERNYHVFYQFIAAADHCPEIREQYRVGLLQSYAYLNQSGCYTLDGVNDSSMFDRLRLALNVCNVSQDMVHGIFCILSSVLWLGNLKFEDVEGEKSELTEDDVEIVGLVCELLGLNLESFIEALLFRQIQVRGTVTSIPFKHQEACENRHAMAKCLYSRTFAWLVDAVNKCTNPGTFQSRFIGILDIFGFENFKVNSFEQLCINYTNEKLHRFFNHYVFALEQDTYRQEGISFDHITFTDNSKCVELIEKPPRCVMKMLDEECRFPQGGDRRTWEREFGIMHYAGAVTYTVAGFLDKNKDVQQDHLFDLMHGSSNPFIQDLTRFQDLLGVRLEDLGGRQTISRTTRGKPTVGDTFKHQLSALVDILSTTNPWYVRCIKPNNMKKADSYVDTDVITQLQYSGMLDIIRIKREGYPVHVPLETFLDKYSCLLGAREAGAEPRSEVKVILDSLHLPATDWQAGKTKTAYRAFRYRIVFLRKRKAAILLQSQVRALLARRLAAKLRAAKKVEEERLRREQEERERQVREKEAADEITIQESLKESQNELNSLTQLIESMWTHYEPTVDPHNLNLDEMFSFLQEERSLDNKPGHSNKTLDDIADELNELNDLLSQDMEKQELELAGDRQVREGSIDNLPPPPEISASTENLSIEEPLPPPPGDDSEPPTLPPKAGGVPAPPPPPLPFDQNGFIPPPPPFPPPLRPEEGRPTPPPPPVRRDSHLSNRNSLLSRARGSSLTSLEYQEIQNAINEIDNIEYEYSSQPPILPPIPTIPAPPLPPGVEMSQQAKEKLALKQSLSIEVPDNMNQNKLQVQGPGNVEALSPKMAVKLNTLLSGPEDADTLIPNGTTTLTPPTPMSPVSDGGGDFGEVYDLLDYAEKYFNDHPKDISGTLMKSLKNKKPSEKDILSKEQMLRFCKSGLIATSHVKIHDTENVFLACNIFKDITKCLKEDVKDDSSSSVIQTVIKHGIKRIELRDEILCQLIRQTNENPDDSSLILGWLFLCLTTASFAPSKNLHKYLVSYAKRTRSHVLVGKYAQQVVKQVTVPRAMARKYPPSNAEIMSMRNLSPLICKVHFMDGKTKAVSIMPCDTTHDVLAKVAKKIGLQYVEGWALYELTLEYERYIRAYEYVADVLAHWELSERQSSQLSKYETVSKKGPKLALGGSDAKLVFRKRVYRHVHDIPNDPVEYHLLYAEAVNKVVKDEFSVSDTVALQLAGLQAQVILGEYEDGKAQRYREVEQYLCRRILQHQGTDWGVQVAAAHKKYGCGKSELEAKVWYLTCVKQFPLYGCTLFPIVHKGLWPHAHDALLAINMDGVKFVRAKDKCVLHDFKYSDIESIALDPNDNYVTMELKNGAAKDCPQRCFMFETNHKEDLGNLIASYSPAHAAWLKPDYEGVKKMKMTDEEKLKLYEDLVRARRSLSETRLLNRPIQDRDSSFLKNTLRRITKSKMERLRSCYAGGNIGMFDVSYWSFSKVALKQCLTAMQDQTMEELALKVFNSILIYSGVIESGEYGSVDHTEMIQTVMQKCQESEALCNEYYLQLVKQTTDHPEPNSNVNRRNWQLMCVATNCVVPSNSRVLKYLNSHLRKCSLDTTTEEGKYARFCHKCMIRTQEKKQRKFPPSAKEIECVTGRKPINEKVFLLNGDHRVIEFDAAATYRCMNHDERMSDTLSKWERISKGSTARELKLVFKKRLFIEPYLNPIDPVECDLIFHQLIEDIFEHRVPLTPQDAVRLCALKIQSESEEIKPGDIDYSSVMRILPRDMRPLVRLEDIVILHKSMADLMPGQAVLQFIEVLKAWSLFGASVFQIGQSYTSSLPKSMLLAVDQRGVHLLEAKTFKSIQSYEYTDVLHTSPAINSIMMIVGDVAKGNKYMFTTNQASQIAHLIKEYTEELKKRSLIIPPQKMDSSMIRNVPCRSSVFIDSYDEELLSAMLLYMSNNKFVHIKDIQVEIELKFMEVLSSVCMLMTYNESIYVYHNTYMYIMSLSNKEPS</sequence>
<keyword evidence="15" id="KW-1185">Reference proteome</keyword>
<dbReference type="PROSITE" id="PS51016">
    <property type="entry name" value="MYTH4"/>
    <property type="match status" value="2"/>
</dbReference>
<dbReference type="InterPro" id="IPR051724">
    <property type="entry name" value="Actin_motor_Myosin"/>
</dbReference>
<dbReference type="Pfam" id="PF21989">
    <property type="entry name" value="RA_2"/>
    <property type="match status" value="1"/>
</dbReference>
<feature type="compositionally biased region" description="Basic and acidic residues" evidence="9">
    <location>
        <begin position="807"/>
        <end position="817"/>
    </location>
</feature>
<dbReference type="Gene3D" id="2.30.29.30">
    <property type="entry name" value="Pleckstrin-homology domain (PH domain)/Phosphotyrosine-binding domain (PTB)"/>
    <property type="match status" value="2"/>
</dbReference>
<feature type="domain" description="Myosin motor" evidence="13">
    <location>
        <begin position="50"/>
        <end position="668"/>
    </location>
</feature>
<keyword evidence="3" id="KW-0963">Cytoplasm</keyword>
<feature type="domain" description="MyTH4" evidence="12">
    <location>
        <begin position="1099"/>
        <end position="1247"/>
    </location>
</feature>
<dbReference type="InterPro" id="IPR036961">
    <property type="entry name" value="Kinesin_motor_dom_sf"/>
</dbReference>
<feature type="binding site" evidence="8">
    <location>
        <begin position="98"/>
        <end position="105"/>
    </location>
    <ligand>
        <name>ATP</name>
        <dbReference type="ChEBI" id="CHEBI:30616"/>
    </ligand>
</feature>
<dbReference type="InterPro" id="IPR011993">
    <property type="entry name" value="PH-like_dom_sf"/>
</dbReference>
<keyword evidence="6 8" id="KW-0518">Myosin</keyword>
<dbReference type="InterPro" id="IPR029071">
    <property type="entry name" value="Ubiquitin-like_domsf"/>
</dbReference>
<reference evidence="14" key="1">
    <citation type="submission" date="2022-11" db="EMBL/GenBank/DDBJ databases">
        <title>Centuries of genome instability and evolution in soft-shell clam transmissible cancer (bioRxiv).</title>
        <authorList>
            <person name="Hart S.F.M."/>
            <person name="Yonemitsu M.A."/>
            <person name="Giersch R.M."/>
            <person name="Beal B.F."/>
            <person name="Arriagada G."/>
            <person name="Davis B.W."/>
            <person name="Ostrander E.A."/>
            <person name="Goff S.P."/>
            <person name="Metzger M.J."/>
        </authorList>
    </citation>
    <scope>NUCLEOTIDE SEQUENCE</scope>
    <source>
        <strain evidence="14">MELC-2E11</strain>
        <tissue evidence="14">Siphon/mantle</tissue>
    </source>
</reference>
<dbReference type="CDD" id="cd14473">
    <property type="entry name" value="FERM_B-lobe"/>
    <property type="match status" value="2"/>
</dbReference>
<evidence type="ECO:0000259" key="11">
    <source>
        <dbReference type="PROSITE" id="PS50200"/>
    </source>
</evidence>
<dbReference type="InterPro" id="IPR019749">
    <property type="entry name" value="Band_41_domain"/>
</dbReference>
<keyword evidence="4 8" id="KW-0547">Nucleotide-binding</keyword>
<dbReference type="PANTHER" id="PTHR46049:SF5">
    <property type="entry name" value="PLECKSTRIN HOMOLOGY DOMAIN-CONTAINING FAMILY H MEMBER 3"/>
    <property type="match status" value="1"/>
</dbReference>
<evidence type="ECO:0000256" key="3">
    <source>
        <dbReference type="ARBA" id="ARBA00022490"/>
    </source>
</evidence>
<dbReference type="SMART" id="SM00295">
    <property type="entry name" value="B41"/>
    <property type="match status" value="2"/>
</dbReference>
<dbReference type="PROSITE" id="PS50057">
    <property type="entry name" value="FERM_3"/>
    <property type="match status" value="2"/>
</dbReference>
<name>A0ABY7F9R4_MYAAR</name>
<dbReference type="PROSITE" id="PS50096">
    <property type="entry name" value="IQ"/>
    <property type="match status" value="1"/>
</dbReference>
<feature type="region of interest" description="Disordered" evidence="9">
    <location>
        <begin position="1021"/>
        <end position="1042"/>
    </location>
</feature>
<comment type="similarity">
    <text evidence="2 8">Belongs to the TRAFAC class myosin-kinesin ATPase superfamily. Myosin family.</text>
</comment>
<dbReference type="SUPFAM" id="SSF50729">
    <property type="entry name" value="PH domain-like"/>
    <property type="match status" value="2"/>
</dbReference>
<dbReference type="InterPro" id="IPR002404">
    <property type="entry name" value="IRS_PTB"/>
</dbReference>
<dbReference type="Gene3D" id="1.20.80.10">
    <property type="match status" value="2"/>
</dbReference>
<evidence type="ECO:0000256" key="9">
    <source>
        <dbReference type="SAM" id="MobiDB-lite"/>
    </source>
</evidence>
<dbReference type="PANTHER" id="PTHR46049">
    <property type="entry name" value="AGAP003327-PA"/>
    <property type="match status" value="1"/>
</dbReference>
<evidence type="ECO:0000313" key="15">
    <source>
        <dbReference type="Proteomes" id="UP001164746"/>
    </source>
</evidence>
<evidence type="ECO:0000256" key="1">
    <source>
        <dbReference type="ARBA" id="ARBA00004496"/>
    </source>
</evidence>
<organism evidence="14 15">
    <name type="scientific">Mya arenaria</name>
    <name type="common">Soft-shell clam</name>
    <dbReference type="NCBI Taxonomy" id="6604"/>
    <lineage>
        <taxon>Eukaryota</taxon>
        <taxon>Metazoa</taxon>
        <taxon>Spiralia</taxon>
        <taxon>Lophotrochozoa</taxon>
        <taxon>Mollusca</taxon>
        <taxon>Bivalvia</taxon>
        <taxon>Autobranchia</taxon>
        <taxon>Heteroconchia</taxon>
        <taxon>Euheterodonta</taxon>
        <taxon>Imparidentia</taxon>
        <taxon>Neoheterodontei</taxon>
        <taxon>Myida</taxon>
        <taxon>Myoidea</taxon>
        <taxon>Myidae</taxon>
        <taxon>Mya</taxon>
    </lineage>
</organism>
<dbReference type="Pfam" id="PF00784">
    <property type="entry name" value="MyTH4"/>
    <property type="match status" value="2"/>
</dbReference>
<dbReference type="Gene3D" id="3.40.850.10">
    <property type="entry name" value="Kinesin motor domain"/>
    <property type="match status" value="1"/>
</dbReference>
<dbReference type="Gene3D" id="1.10.10.820">
    <property type="match status" value="1"/>
</dbReference>
<feature type="region of interest" description="Disordered" evidence="9">
    <location>
        <begin position="1"/>
        <end position="21"/>
    </location>
</feature>
<feature type="region of interest" description="Disordered" evidence="9">
    <location>
        <begin position="807"/>
        <end position="909"/>
    </location>
</feature>
<evidence type="ECO:0000259" key="13">
    <source>
        <dbReference type="PROSITE" id="PS51456"/>
    </source>
</evidence>
<dbReference type="PRINTS" id="PR00193">
    <property type="entry name" value="MYOSINHEAVY"/>
</dbReference>
<feature type="region of interest" description="Disordered" evidence="9">
    <location>
        <begin position="697"/>
        <end position="716"/>
    </location>
</feature>
<dbReference type="InterPro" id="IPR001609">
    <property type="entry name" value="Myosin_head_motor_dom-like"/>
</dbReference>
<dbReference type="Pfam" id="PF00373">
    <property type="entry name" value="FERM_M"/>
    <property type="match status" value="2"/>
</dbReference>
<dbReference type="Pfam" id="PF02174">
    <property type="entry name" value="IRS"/>
    <property type="match status" value="1"/>
</dbReference>
<dbReference type="InterPro" id="IPR019748">
    <property type="entry name" value="FERM_central"/>
</dbReference>
<dbReference type="SMART" id="SM00242">
    <property type="entry name" value="MYSc"/>
    <property type="match status" value="1"/>
</dbReference>
<feature type="compositionally biased region" description="Pro residues" evidence="9">
    <location>
        <begin position="876"/>
        <end position="886"/>
    </location>
</feature>
<keyword evidence="7 8" id="KW-0505">Motor protein</keyword>
<dbReference type="InterPro" id="IPR000857">
    <property type="entry name" value="MyTH4_dom"/>
</dbReference>
<dbReference type="InterPro" id="IPR035963">
    <property type="entry name" value="FERM_2"/>
</dbReference>
<accession>A0ABY7F9R4</accession>
<evidence type="ECO:0000256" key="2">
    <source>
        <dbReference type="ARBA" id="ARBA00008314"/>
    </source>
</evidence>
<feature type="domain" description="FERM" evidence="10">
    <location>
        <begin position="1787"/>
        <end position="2078"/>
    </location>
</feature>
<dbReference type="EMBL" id="CP111022">
    <property type="protein sequence ID" value="WAR18855.1"/>
    <property type="molecule type" value="Genomic_DNA"/>
</dbReference>
<dbReference type="InterPro" id="IPR038185">
    <property type="entry name" value="MyTH4_dom_sf"/>
</dbReference>
<feature type="region of interest" description="Actin-binding" evidence="8">
    <location>
        <begin position="547"/>
        <end position="569"/>
    </location>
</feature>
<proteinExistence type="inferred from homology"/>
<evidence type="ECO:0000256" key="4">
    <source>
        <dbReference type="ARBA" id="ARBA00022741"/>
    </source>
</evidence>
<dbReference type="Gene3D" id="1.20.120.720">
    <property type="entry name" value="Myosin VI head, motor domain, U50 subdomain"/>
    <property type="match status" value="1"/>
</dbReference>
<feature type="domain" description="Ras-associating" evidence="11">
    <location>
        <begin position="1250"/>
        <end position="1358"/>
    </location>
</feature>
<evidence type="ECO:0000256" key="8">
    <source>
        <dbReference type="PROSITE-ProRule" id="PRU00782"/>
    </source>
</evidence>
<dbReference type="InterPro" id="IPR000159">
    <property type="entry name" value="RA_dom"/>
</dbReference>